<dbReference type="OrthoDB" id="9773077at2"/>
<keyword evidence="2 3" id="KW-0175">Coiled coil</keyword>
<protein>
    <submittedName>
        <fullName evidence="5">HlyD family secretion protein</fullName>
    </submittedName>
</protein>
<dbReference type="InterPro" id="IPR050465">
    <property type="entry name" value="UPF0194_transport"/>
</dbReference>
<dbReference type="RefSeq" id="WP_074717039.1">
    <property type="nucleotide sequence ID" value="NZ_FNPG01000012.1"/>
</dbReference>
<accession>A0A1H3IL62</accession>
<name>A0A1H3IL62_9FIRM</name>
<feature type="coiled-coil region" evidence="3">
    <location>
        <begin position="140"/>
        <end position="210"/>
    </location>
</feature>
<dbReference type="PANTHER" id="PTHR32347">
    <property type="entry name" value="EFFLUX SYSTEM COMPONENT YKNX-RELATED"/>
    <property type="match status" value="1"/>
</dbReference>
<dbReference type="Proteomes" id="UP000183918">
    <property type="component" value="Unassembled WGS sequence"/>
</dbReference>
<evidence type="ECO:0000256" key="4">
    <source>
        <dbReference type="SAM" id="MobiDB-lite"/>
    </source>
</evidence>
<organism evidence="5 6">
    <name type="scientific">Lachnobacterium bovis DSM 14045</name>
    <dbReference type="NCBI Taxonomy" id="1122142"/>
    <lineage>
        <taxon>Bacteria</taxon>
        <taxon>Bacillati</taxon>
        <taxon>Bacillota</taxon>
        <taxon>Clostridia</taxon>
        <taxon>Lachnospirales</taxon>
        <taxon>Lachnospiraceae</taxon>
        <taxon>Lachnobacterium</taxon>
    </lineage>
</organism>
<evidence type="ECO:0000256" key="3">
    <source>
        <dbReference type="SAM" id="Coils"/>
    </source>
</evidence>
<dbReference type="STRING" id="1122142.SAMN02910414_01190"/>
<feature type="compositionally biased region" description="Polar residues" evidence="4">
    <location>
        <begin position="322"/>
        <end position="336"/>
    </location>
</feature>
<sequence length="474" mass="51293">MIGEKITKKRKKLFLTVLVVIALCTYASRQISSLCTPLVETIMANEGSLDNDFEEQGKVKSESDIALYSIENLRVSKVKCKVGQEVSKGETLIEFEQKTLSDLQKKAQNEYNAAKSSLDVSKETNNMKAAQAKTDYDNAVNLNNQKVAQAKQNLVDAQNQLNSYKPSADDDAKTIAETKKNLQDDVKQKQQEYNDAVSNAKIEIDNAKKAVDESALPQQDEGTQKSDLAEKQDALNKVNEVVANGGTIKAPEDGIVTEVSIKNGNMTSAEAFIHMASKNDAKQIEVTLNEQEYNFLNVKGKIKIYNSKDKKIKADLISVGPKTSSINDNGSTSGSTDAGDVGQSGDMSADGGVPTDAGGATDSGTTSYVAILETSSDDVKISESVKAKIETGSKSYRYVLDRTALRQDNGDYCVYVLDEKDTVLGTTNVIKKVNVKVLDKNADKVAVSGDLDYTTPIVTTATKAISEGDKVDKK</sequence>
<feature type="region of interest" description="Disordered" evidence="4">
    <location>
        <begin position="322"/>
        <end position="361"/>
    </location>
</feature>
<proteinExistence type="predicted"/>
<keyword evidence="6" id="KW-1185">Reference proteome</keyword>
<reference evidence="5 6" key="1">
    <citation type="submission" date="2016-10" db="EMBL/GenBank/DDBJ databases">
        <authorList>
            <person name="de Groot N.N."/>
        </authorList>
    </citation>
    <scope>NUCLEOTIDE SEQUENCE [LARGE SCALE GENOMIC DNA]</scope>
    <source>
        <strain evidence="5 6">DSM 14045</strain>
    </source>
</reference>
<dbReference type="EMBL" id="FNPG01000012">
    <property type="protein sequence ID" value="SDY28105.1"/>
    <property type="molecule type" value="Genomic_DNA"/>
</dbReference>
<dbReference type="SUPFAM" id="SSF111369">
    <property type="entry name" value="HlyD-like secretion proteins"/>
    <property type="match status" value="1"/>
</dbReference>
<evidence type="ECO:0000313" key="6">
    <source>
        <dbReference type="Proteomes" id="UP000183918"/>
    </source>
</evidence>
<gene>
    <name evidence="5" type="ORF">SAMN02910414_01190</name>
</gene>
<dbReference type="PANTHER" id="PTHR32347:SF14">
    <property type="entry name" value="EFFLUX SYSTEM COMPONENT YKNX-RELATED"/>
    <property type="match status" value="1"/>
</dbReference>
<dbReference type="GO" id="GO:0030313">
    <property type="term" value="C:cell envelope"/>
    <property type="evidence" value="ECO:0007669"/>
    <property type="project" value="UniProtKB-SubCell"/>
</dbReference>
<evidence type="ECO:0000256" key="1">
    <source>
        <dbReference type="ARBA" id="ARBA00004196"/>
    </source>
</evidence>
<comment type="subcellular location">
    <subcellularLocation>
        <location evidence="1">Cell envelope</location>
    </subcellularLocation>
</comment>
<dbReference type="Gene3D" id="2.40.420.20">
    <property type="match status" value="1"/>
</dbReference>
<evidence type="ECO:0000313" key="5">
    <source>
        <dbReference type="EMBL" id="SDY28105.1"/>
    </source>
</evidence>
<evidence type="ECO:0000256" key="2">
    <source>
        <dbReference type="ARBA" id="ARBA00023054"/>
    </source>
</evidence>
<dbReference type="AlphaFoldDB" id="A0A1H3IL62"/>